<name>A0A916TZS7_9HYPH</name>
<dbReference type="EMBL" id="BMGG01000001">
    <property type="protein sequence ID" value="GGC48984.1"/>
    <property type="molecule type" value="Genomic_DNA"/>
</dbReference>
<dbReference type="GO" id="GO:0051287">
    <property type="term" value="F:NAD binding"/>
    <property type="evidence" value="ECO:0007669"/>
    <property type="project" value="InterPro"/>
</dbReference>
<accession>A0A916TZS7</accession>
<dbReference type="AlphaFoldDB" id="A0A916TZS7"/>
<evidence type="ECO:0000259" key="4">
    <source>
        <dbReference type="Pfam" id="PF03446"/>
    </source>
</evidence>
<dbReference type="InterPro" id="IPR013328">
    <property type="entry name" value="6PGD_dom2"/>
</dbReference>
<keyword evidence="2" id="KW-0520">NAD</keyword>
<dbReference type="GO" id="GO:0004616">
    <property type="term" value="F:phosphogluconate dehydrogenase (decarboxylating) activity"/>
    <property type="evidence" value="ECO:0007669"/>
    <property type="project" value="InterPro"/>
</dbReference>
<dbReference type="SUPFAM" id="SSF48179">
    <property type="entry name" value="6-phosphogluconate dehydrogenase C-terminal domain-like"/>
    <property type="match status" value="1"/>
</dbReference>
<dbReference type="Proteomes" id="UP000637002">
    <property type="component" value="Unassembled WGS sequence"/>
</dbReference>
<evidence type="ECO:0000256" key="2">
    <source>
        <dbReference type="ARBA" id="ARBA00023027"/>
    </source>
</evidence>
<evidence type="ECO:0000259" key="5">
    <source>
        <dbReference type="Pfam" id="PF14833"/>
    </source>
</evidence>
<dbReference type="InterPro" id="IPR036291">
    <property type="entry name" value="NAD(P)-bd_dom_sf"/>
</dbReference>
<dbReference type="GO" id="GO:0050661">
    <property type="term" value="F:NADP binding"/>
    <property type="evidence" value="ECO:0007669"/>
    <property type="project" value="InterPro"/>
</dbReference>
<organism evidence="6 7">
    <name type="scientific">Chelatococcus reniformis</name>
    <dbReference type="NCBI Taxonomy" id="1494448"/>
    <lineage>
        <taxon>Bacteria</taxon>
        <taxon>Pseudomonadati</taxon>
        <taxon>Pseudomonadota</taxon>
        <taxon>Alphaproteobacteria</taxon>
        <taxon>Hyphomicrobiales</taxon>
        <taxon>Chelatococcaceae</taxon>
        <taxon>Chelatococcus</taxon>
    </lineage>
</organism>
<dbReference type="PANTHER" id="PTHR43060:SF15">
    <property type="entry name" value="3-HYDROXYISOBUTYRATE DEHYDROGENASE-LIKE 1, MITOCHONDRIAL-RELATED"/>
    <property type="match status" value="1"/>
</dbReference>
<evidence type="ECO:0000313" key="7">
    <source>
        <dbReference type="Proteomes" id="UP000637002"/>
    </source>
</evidence>
<dbReference type="PIRSF" id="PIRSF000103">
    <property type="entry name" value="HIBADH"/>
    <property type="match status" value="1"/>
</dbReference>
<evidence type="ECO:0000256" key="3">
    <source>
        <dbReference type="PIRSR" id="PIRSR000103-1"/>
    </source>
</evidence>
<dbReference type="Gene3D" id="3.40.50.720">
    <property type="entry name" value="NAD(P)-binding Rossmann-like Domain"/>
    <property type="match status" value="1"/>
</dbReference>
<dbReference type="PRINTS" id="PR00076">
    <property type="entry name" value="6PGDHDRGNASE"/>
</dbReference>
<dbReference type="InterPro" id="IPR006115">
    <property type="entry name" value="6PGDH_NADP-bd"/>
</dbReference>
<reference evidence="6" key="2">
    <citation type="submission" date="2020-09" db="EMBL/GenBank/DDBJ databases">
        <authorList>
            <person name="Sun Q."/>
            <person name="Zhou Y."/>
        </authorList>
    </citation>
    <scope>NUCLEOTIDE SEQUENCE</scope>
    <source>
        <strain evidence="6">CGMCC 1.12919</strain>
    </source>
</reference>
<dbReference type="Pfam" id="PF14833">
    <property type="entry name" value="NAD_binding_11"/>
    <property type="match status" value="1"/>
</dbReference>
<dbReference type="Pfam" id="PF03446">
    <property type="entry name" value="NAD_binding_2"/>
    <property type="match status" value="1"/>
</dbReference>
<dbReference type="Gene3D" id="1.10.1040.10">
    <property type="entry name" value="N-(1-d-carboxylethyl)-l-norvaline Dehydrogenase, domain 2"/>
    <property type="match status" value="1"/>
</dbReference>
<dbReference type="RefSeq" id="WP_188607542.1">
    <property type="nucleotide sequence ID" value="NZ_BMGG01000001.1"/>
</dbReference>
<evidence type="ECO:0000256" key="1">
    <source>
        <dbReference type="ARBA" id="ARBA00023002"/>
    </source>
</evidence>
<keyword evidence="7" id="KW-1185">Reference proteome</keyword>
<protein>
    <submittedName>
        <fullName evidence="6">3-hydroxyisobutyrate dehydrogenase</fullName>
    </submittedName>
</protein>
<feature type="domain" description="6-phosphogluconate dehydrogenase NADP-binding" evidence="4">
    <location>
        <begin position="4"/>
        <end position="164"/>
    </location>
</feature>
<dbReference type="InterPro" id="IPR029154">
    <property type="entry name" value="HIBADH-like_NADP-bd"/>
</dbReference>
<dbReference type="InterPro" id="IPR006183">
    <property type="entry name" value="Pgluconate_DH"/>
</dbReference>
<gene>
    <name evidence="6" type="ORF">GCM10010994_05220</name>
</gene>
<feature type="domain" description="3-hydroxyisobutyrate dehydrogenase-like NAD-binding" evidence="5">
    <location>
        <begin position="167"/>
        <end position="285"/>
    </location>
</feature>
<dbReference type="InterPro" id="IPR015815">
    <property type="entry name" value="HIBADH-related"/>
</dbReference>
<comment type="caution">
    <text evidence="6">The sequence shown here is derived from an EMBL/GenBank/DDBJ whole genome shotgun (WGS) entry which is preliminary data.</text>
</comment>
<proteinExistence type="predicted"/>
<keyword evidence="1" id="KW-0560">Oxidoreductase</keyword>
<dbReference type="InterPro" id="IPR008927">
    <property type="entry name" value="6-PGluconate_DH-like_C_sf"/>
</dbReference>
<reference evidence="6" key="1">
    <citation type="journal article" date="2014" name="Int. J. Syst. Evol. Microbiol.">
        <title>Complete genome sequence of Corynebacterium casei LMG S-19264T (=DSM 44701T), isolated from a smear-ripened cheese.</title>
        <authorList>
            <consortium name="US DOE Joint Genome Institute (JGI-PGF)"/>
            <person name="Walter F."/>
            <person name="Albersmeier A."/>
            <person name="Kalinowski J."/>
            <person name="Ruckert C."/>
        </authorList>
    </citation>
    <scope>NUCLEOTIDE SEQUENCE</scope>
    <source>
        <strain evidence="6">CGMCC 1.12919</strain>
    </source>
</reference>
<evidence type="ECO:0000313" key="6">
    <source>
        <dbReference type="EMBL" id="GGC48984.1"/>
    </source>
</evidence>
<dbReference type="SUPFAM" id="SSF51735">
    <property type="entry name" value="NAD(P)-binding Rossmann-fold domains"/>
    <property type="match status" value="1"/>
</dbReference>
<dbReference type="PANTHER" id="PTHR43060">
    <property type="entry name" value="3-HYDROXYISOBUTYRATE DEHYDROGENASE-LIKE 1, MITOCHONDRIAL-RELATED"/>
    <property type="match status" value="1"/>
</dbReference>
<feature type="active site" evidence="3">
    <location>
        <position position="173"/>
    </location>
</feature>
<sequence>MKQQIGMVGIGLMGHGLARNIARHGYPLTVMEHPGNRPLDELLAAGVRTAAGPAEVARSADVVILCVTGTPEVEAVLTGAGGVLEGLRPGAVVIDCSTAVPQSTQRMAAAVERAGGRFVDAPMTRTAKHAHEGKLNLLVGGARDTVEEVRPILACFAENITHAGAVGAGHQLKLLHNCVSLGFVALLAEAAACSARAGIAPEVFVETLAIGGGGGAALERVKPYLASGDPSGLQFSVANAFKDMTYYAEMAQGLGAAHAIADGVAATLKGVVEGGHAQAMMPELVGLLGAKAGNLGRTE</sequence>